<dbReference type="AlphaFoldDB" id="A0A8S4RE02"/>
<reference evidence="1" key="1">
    <citation type="submission" date="2022-03" db="EMBL/GenBank/DDBJ databases">
        <authorList>
            <person name="Lindestad O."/>
        </authorList>
    </citation>
    <scope>NUCLEOTIDE SEQUENCE</scope>
</reference>
<sequence length="167" mass="18785">MGNEMADELAKSGALEKQIGPEPVCGIPKSLAQLTLQTYCDYHTLIRWRQLQGMNHSRALIRPFNKRAASEALALNRKNLCILVRALTGHCGLNRHMFNLKLQDTDLCRLCKEAAETPLHLICSCPALMHKRSTLLGKHIMQPVDAKFLPARKVLLFLKATNACWEI</sequence>
<evidence type="ECO:0000313" key="1">
    <source>
        <dbReference type="EMBL" id="CAH2235103.1"/>
    </source>
</evidence>
<name>A0A8S4RE02_9NEOP</name>
<gene>
    <name evidence="1" type="primary">jg7512</name>
    <name evidence="1" type="ORF">PAEG_LOCUS12783</name>
</gene>
<dbReference type="EMBL" id="CAKXAJ010025112">
    <property type="protein sequence ID" value="CAH2235103.1"/>
    <property type="molecule type" value="Genomic_DNA"/>
</dbReference>
<comment type="caution">
    <text evidence="1">The sequence shown here is derived from an EMBL/GenBank/DDBJ whole genome shotgun (WGS) entry which is preliminary data.</text>
</comment>
<protein>
    <submittedName>
        <fullName evidence="1">Jg7512 protein</fullName>
    </submittedName>
</protein>
<dbReference type="Proteomes" id="UP000838756">
    <property type="component" value="Unassembled WGS sequence"/>
</dbReference>
<organism evidence="1 2">
    <name type="scientific">Pararge aegeria aegeria</name>
    <dbReference type="NCBI Taxonomy" id="348720"/>
    <lineage>
        <taxon>Eukaryota</taxon>
        <taxon>Metazoa</taxon>
        <taxon>Ecdysozoa</taxon>
        <taxon>Arthropoda</taxon>
        <taxon>Hexapoda</taxon>
        <taxon>Insecta</taxon>
        <taxon>Pterygota</taxon>
        <taxon>Neoptera</taxon>
        <taxon>Endopterygota</taxon>
        <taxon>Lepidoptera</taxon>
        <taxon>Glossata</taxon>
        <taxon>Ditrysia</taxon>
        <taxon>Papilionoidea</taxon>
        <taxon>Nymphalidae</taxon>
        <taxon>Satyrinae</taxon>
        <taxon>Satyrini</taxon>
        <taxon>Parargina</taxon>
        <taxon>Pararge</taxon>
    </lineage>
</organism>
<evidence type="ECO:0000313" key="2">
    <source>
        <dbReference type="Proteomes" id="UP000838756"/>
    </source>
</evidence>
<accession>A0A8S4RE02</accession>
<dbReference type="OrthoDB" id="5419617at2759"/>
<proteinExistence type="predicted"/>
<keyword evidence="2" id="KW-1185">Reference proteome</keyword>